<dbReference type="EMBL" id="CP009110">
    <property type="protein sequence ID" value="AIJ23890.1"/>
    <property type="molecule type" value="Genomic_DNA"/>
</dbReference>
<reference evidence="2 3" key="1">
    <citation type="submission" date="2014-07" db="EMBL/GenBank/DDBJ databases">
        <title>Whole Genome Sequence of the Amycolatopsis methanolica 239.</title>
        <authorList>
            <person name="Tang B."/>
        </authorList>
    </citation>
    <scope>NUCLEOTIDE SEQUENCE [LARGE SCALE GENOMIC DNA]</scope>
    <source>
        <strain evidence="2 3">239</strain>
    </source>
</reference>
<feature type="compositionally biased region" description="Basic and acidic residues" evidence="1">
    <location>
        <begin position="1"/>
        <end position="14"/>
    </location>
</feature>
<dbReference type="RefSeq" id="WP_156131691.1">
    <property type="nucleotide sequence ID" value="NZ_AQUL01000001.1"/>
</dbReference>
<feature type="region of interest" description="Disordered" evidence="1">
    <location>
        <begin position="1"/>
        <end position="22"/>
    </location>
</feature>
<sequence>MHCLPERASRDRPRGVAAIDRNTSRAAGAPRFVLSHPEPAKDVRALTGGRGADAFEGVGAAALIRLAWAAAPRDGSCTVGGGRRRQVTGGRLDLAPLVTHRTGLKTFERMAAGQGAQSRIDLDAR</sequence>
<accession>A0A076MYV5</accession>
<name>A0A076MYV5_AMYME</name>
<keyword evidence="3" id="KW-1185">Reference proteome</keyword>
<dbReference type="HOGENOM" id="CLU_1987969_0_0_11"/>
<dbReference type="KEGG" id="amq:AMETH_3798"/>
<evidence type="ECO:0000256" key="1">
    <source>
        <dbReference type="SAM" id="MobiDB-lite"/>
    </source>
</evidence>
<dbReference type="Proteomes" id="UP000062973">
    <property type="component" value="Chromosome"/>
</dbReference>
<dbReference type="PATRIC" id="fig|1068978.7.peg.4060"/>
<dbReference type="AlphaFoldDB" id="A0A076MYV5"/>
<evidence type="ECO:0000313" key="2">
    <source>
        <dbReference type="EMBL" id="AIJ23890.1"/>
    </source>
</evidence>
<proteinExistence type="predicted"/>
<dbReference type="STRING" id="1068978.AMETH_3798"/>
<gene>
    <name evidence="2" type="ORF">AMETH_3798</name>
</gene>
<organism evidence="2 3">
    <name type="scientific">Amycolatopsis methanolica 239</name>
    <dbReference type="NCBI Taxonomy" id="1068978"/>
    <lineage>
        <taxon>Bacteria</taxon>
        <taxon>Bacillati</taxon>
        <taxon>Actinomycetota</taxon>
        <taxon>Actinomycetes</taxon>
        <taxon>Pseudonocardiales</taxon>
        <taxon>Pseudonocardiaceae</taxon>
        <taxon>Amycolatopsis</taxon>
        <taxon>Amycolatopsis methanolica group</taxon>
    </lineage>
</organism>
<protein>
    <submittedName>
        <fullName evidence="2">Alcohol dehydrogenase</fullName>
    </submittedName>
</protein>
<dbReference type="Gene3D" id="3.40.50.720">
    <property type="entry name" value="NAD(P)-binding Rossmann-like Domain"/>
    <property type="match status" value="1"/>
</dbReference>
<evidence type="ECO:0000313" key="3">
    <source>
        <dbReference type="Proteomes" id="UP000062973"/>
    </source>
</evidence>